<dbReference type="InterPro" id="IPR031339">
    <property type="entry name" value="DUF4942"/>
</dbReference>
<proteinExistence type="predicted"/>
<dbReference type="AlphaFoldDB" id="A0A0F9WTH5"/>
<comment type="caution">
    <text evidence="2">The sequence shown here is derived from an EMBL/GenBank/DDBJ whole genome shotgun (WGS) entry which is preliminary data.</text>
</comment>
<dbReference type="PRINTS" id="PR00507">
    <property type="entry name" value="N12N6MTFRASE"/>
</dbReference>
<dbReference type="InterPro" id="IPR029063">
    <property type="entry name" value="SAM-dependent_MTases_sf"/>
</dbReference>
<dbReference type="EMBL" id="LAZR01000117">
    <property type="protein sequence ID" value="KKN89596.1"/>
    <property type="molecule type" value="Genomic_DNA"/>
</dbReference>
<evidence type="ECO:0000313" key="2">
    <source>
        <dbReference type="EMBL" id="KKN89596.1"/>
    </source>
</evidence>
<protein>
    <recommendedName>
        <fullName evidence="1">DUF4942 domain-containing protein</fullName>
    </recommendedName>
</protein>
<name>A0A0F9WTH5_9ZZZZ</name>
<reference evidence="2" key="1">
    <citation type="journal article" date="2015" name="Nature">
        <title>Complex archaea that bridge the gap between prokaryotes and eukaryotes.</title>
        <authorList>
            <person name="Spang A."/>
            <person name="Saw J.H."/>
            <person name="Jorgensen S.L."/>
            <person name="Zaremba-Niedzwiedzka K."/>
            <person name="Martijn J."/>
            <person name="Lind A.E."/>
            <person name="van Eijk R."/>
            <person name="Schleper C."/>
            <person name="Guy L."/>
            <person name="Ettema T.J."/>
        </authorList>
    </citation>
    <scope>NUCLEOTIDE SEQUENCE</scope>
</reference>
<evidence type="ECO:0000259" key="1">
    <source>
        <dbReference type="Pfam" id="PF13708"/>
    </source>
</evidence>
<organism evidence="2">
    <name type="scientific">marine sediment metagenome</name>
    <dbReference type="NCBI Taxonomy" id="412755"/>
    <lineage>
        <taxon>unclassified sequences</taxon>
        <taxon>metagenomes</taxon>
        <taxon>ecological metagenomes</taxon>
    </lineage>
</organism>
<dbReference type="Pfam" id="PF13708">
    <property type="entry name" value="DUF4942"/>
    <property type="match status" value="1"/>
</dbReference>
<gene>
    <name evidence="2" type="ORF">LCGC14_0237280</name>
</gene>
<sequence>MVGLLSSKENRHALTLFAQGRRIWLGDALKARSYVEDLYSLFDKDRAISALREKAWFELFDYLDLTRLLPTNLWEQWSDSFKAWQSPGGVDCPSFDTDTITSSLNLINSYRAAFFSMRVKCLWDSLSRKHKTNSGAGFRDRQIINGVFNEHSTCNAQARVIQDLYNLCSEVATGIPDTFADVQSDLLKARADRGEWRFVGNGLLKVRAYKVGTLHFQLHPEVASRLNIALHYLYPDCLPRKPLSGGSPADGEFKPLDLIRTQLPHQVTGFLRRAHLHKRKDGLWGLAVYDHVQIGRALRNLLDETLKQIGAERENKEYLFTYDPSEVIEEILVKGEVPETVSHQFYSTPRDTAKEFVEWVSPNPDDICYETSAGTGAIAQEMPLSTYCVEVNKLRCMALSKLGFEVTEGDFLRLKPADLVGHADVVMMNPPFAQQSWKSHFLHGVNFVRPGGVVAAILPASAVEAMPEIEGTPVEYSSPMQGRFPNVSITIVYAKWCRPDQKGQGAEQGSEAA</sequence>
<dbReference type="SUPFAM" id="SSF53335">
    <property type="entry name" value="S-adenosyl-L-methionine-dependent methyltransferases"/>
    <property type="match status" value="1"/>
</dbReference>
<dbReference type="Gene3D" id="3.40.50.150">
    <property type="entry name" value="Vaccinia Virus protein VP39"/>
    <property type="match status" value="1"/>
</dbReference>
<feature type="domain" description="DUF4942" evidence="1">
    <location>
        <begin position="49"/>
        <end position="232"/>
    </location>
</feature>
<accession>A0A0F9WTH5</accession>